<feature type="region of interest" description="Disordered" evidence="1">
    <location>
        <begin position="957"/>
        <end position="976"/>
    </location>
</feature>
<evidence type="ECO:0000313" key="3">
    <source>
        <dbReference type="EMBL" id="CTR06816.1"/>
    </source>
</evidence>
<accession>A0A0K3CHZ4</accession>
<dbReference type="InterPro" id="IPR032675">
    <property type="entry name" value="LRR_dom_sf"/>
</dbReference>
<dbReference type="EMBL" id="CWKI01000005">
    <property type="protein sequence ID" value="CTR06816.1"/>
    <property type="molecule type" value="Genomic_DNA"/>
</dbReference>
<keyword evidence="2" id="KW-0472">Membrane</keyword>
<dbReference type="SUPFAM" id="SSF52047">
    <property type="entry name" value="RNI-like"/>
    <property type="match status" value="1"/>
</dbReference>
<reference evidence="3 4" key="1">
    <citation type="submission" date="2015-07" db="EMBL/GenBank/DDBJ databases">
        <authorList>
            <person name="Cajimat M.N.B."/>
            <person name="Milazzo M.L."/>
            <person name="Fulhorst C.F."/>
        </authorList>
    </citation>
    <scope>NUCLEOTIDE SEQUENCE [LARGE SCALE GENOMIC DNA]</scope>
    <source>
        <strain evidence="3">Single colony</strain>
    </source>
</reference>
<feature type="transmembrane region" description="Helical" evidence="2">
    <location>
        <begin position="1112"/>
        <end position="1137"/>
    </location>
</feature>
<feature type="region of interest" description="Disordered" evidence="1">
    <location>
        <begin position="1186"/>
        <end position="1283"/>
    </location>
</feature>
<dbReference type="Proteomes" id="UP000199069">
    <property type="component" value="Unassembled WGS sequence"/>
</dbReference>
<organism evidence="3 4">
    <name type="scientific">Rhodotorula toruloides</name>
    <name type="common">Yeast</name>
    <name type="synonym">Rhodosporidium toruloides</name>
    <dbReference type="NCBI Taxonomy" id="5286"/>
    <lineage>
        <taxon>Eukaryota</taxon>
        <taxon>Fungi</taxon>
        <taxon>Dikarya</taxon>
        <taxon>Basidiomycota</taxon>
        <taxon>Pucciniomycotina</taxon>
        <taxon>Microbotryomycetes</taxon>
        <taxon>Sporidiobolales</taxon>
        <taxon>Sporidiobolaceae</taxon>
        <taxon>Rhodotorula</taxon>
    </lineage>
</organism>
<sequence length="1283" mass="141844">MKSRAPSGPSLLDLPVELLDRIFGYAYWIDLTYENGRYRPISICRALQPSLDRVRYRTIPFLSSAESASLLRTVETRPELGASCRRIHLSPIWDGLEEGGVMDVDYDTDVVSRLLSRMPALRWLEFYPHTTDIGGALSLASEDSLPGPLGNIETLVVKLRLPNDAPPKLTHIGPLLQCCRLTTLAFNCIVDDPVEERMVTSGGQACPSLVHLKLVGDLHKADVQELLQSAANLSNFSFTDFETPTLIRGLALPANKDCVRSLYIDQGYGDDGEPIDLATVIQCFPGIQHLTLKVGNLQLSTEAIRILRTRPRLDSFSLWLVPCELARLTTFLDGLGPAHAPQYVDFESQDFYWSRRGRLPHAGDRIDLSDTALQSHNSWFRWNGWRVPCPLGDSERRDPMWQLREEATRCGTMLTGNVADAAYVQEEYDHMLDDLRRRSAVSAPRLWQELAREPTLPPLQPPRTSPPPAHCSRWLPAQIACPMSSARRNDRQVEASLSPPAVDRLSKLPMELLQKIFDDAYASAKPTEPLSRTLLPLFDRCVWRDVRIIGDKRLAAFCATFQTRPSAGRHCRSLKIEHLKSAAVSHQSLETVFTNLPNLVKLVIHGDSDTLLDVLLPSGRQAAFPFSSTIRHFACLCKTQRADPYNPAYLGSLASMTGLTVLELIFQHRSRVKTSCSRAHGGALTLPPLDVLSVSTSRGPNLDSLRLLLEGVPAVKTLVVKHYEESSSLVKLVSALAAPEHLEQLCLRASSTSRSALPTELKQLRGLKRITFRGNFSHLSRDSFDVLRALPLERIEVGKKSDISAIELSLLVDGPRKLRSLKKLRLDNVDGKAGDIEDLSFEHLATDIDPIGWDLPKWTSSFAYEDFLVLQKTAGRGNVAISGTVKNAARVERKWETALSELEDELLCDSDFYDCEMDEEYWLGEDGPAADTPNLSHPLPTLHRLLAATRDNLDNSALSRRRRSPPASSINLGDSPDSPLNDGDLVAHVHNGGIYAILAQFLVISVVAGVLCFAAPSIVSVTTPSFLSYILGVLCFAVAAGQPFGFFGVYREKPRLFKAFLRINGLLVTASILLSLAIIIISAVQHSKGVDSCTMLFGTDNADSTAKNICNIWTWIQIGIMGLLFAIVALCEFYFVFYTSIYASEQRLDHARYDSVYSTAQEEIRQSGLWDGASMGRPSYSQDELAAPGYPLGHGRNASKSSGLRNEVARGDEEEYLAEGGRGQGGKLRKGGGGGGGRAPLNATSVVGYQDEEYAPYDYANPTEQGFRPPYESSQMHGQQQRW</sequence>
<proteinExistence type="predicted"/>
<feature type="transmembrane region" description="Helical" evidence="2">
    <location>
        <begin position="1059"/>
        <end position="1081"/>
    </location>
</feature>
<feature type="compositionally biased region" description="Gly residues" evidence="1">
    <location>
        <begin position="1220"/>
        <end position="1238"/>
    </location>
</feature>
<keyword evidence="2" id="KW-0812">Transmembrane</keyword>
<feature type="transmembrane region" description="Helical" evidence="2">
    <location>
        <begin position="1026"/>
        <end position="1047"/>
    </location>
</feature>
<protein>
    <submittedName>
        <fullName evidence="3">BY PROTMAP: gi|342320908|gb|EGU12846.1| Proteophosphoglycan ppg4 [Rhodotorula glutinis ATCC 204091]</fullName>
    </submittedName>
</protein>
<name>A0A0K3CHZ4_RHOTO</name>
<keyword evidence="4" id="KW-1185">Reference proteome</keyword>
<dbReference type="STRING" id="5286.A0A0K3CHZ4"/>
<evidence type="ECO:0000256" key="1">
    <source>
        <dbReference type="SAM" id="MobiDB-lite"/>
    </source>
</evidence>
<evidence type="ECO:0000256" key="2">
    <source>
        <dbReference type="SAM" id="Phobius"/>
    </source>
</evidence>
<feature type="transmembrane region" description="Helical" evidence="2">
    <location>
        <begin position="994"/>
        <end position="1020"/>
    </location>
</feature>
<feature type="compositionally biased region" description="Polar residues" evidence="1">
    <location>
        <begin position="1272"/>
        <end position="1283"/>
    </location>
</feature>
<dbReference type="Gene3D" id="3.80.10.10">
    <property type="entry name" value="Ribonuclease Inhibitor"/>
    <property type="match status" value="2"/>
</dbReference>
<evidence type="ECO:0000313" key="4">
    <source>
        <dbReference type="Proteomes" id="UP000199069"/>
    </source>
</evidence>
<gene>
    <name evidence="3" type="primary">FGENESH: predicted gene_5.222</name>
    <name evidence="3" type="ORF">BN2166_0026770</name>
</gene>
<keyword evidence="2" id="KW-1133">Transmembrane helix</keyword>